<reference evidence="1" key="2">
    <citation type="journal article" date="2022" name="New Phytol.">
        <title>Evolutionary transition to the ectomycorrhizal habit in the genomes of a hyperdiverse lineage of mushroom-forming fungi.</title>
        <authorList>
            <person name="Looney B."/>
            <person name="Miyauchi S."/>
            <person name="Morin E."/>
            <person name="Drula E."/>
            <person name="Courty P.E."/>
            <person name="Kohler A."/>
            <person name="Kuo A."/>
            <person name="LaButti K."/>
            <person name="Pangilinan J."/>
            <person name="Lipzen A."/>
            <person name="Riley R."/>
            <person name="Andreopoulos W."/>
            <person name="He G."/>
            <person name="Johnson J."/>
            <person name="Nolan M."/>
            <person name="Tritt A."/>
            <person name="Barry K.W."/>
            <person name="Grigoriev I.V."/>
            <person name="Nagy L.G."/>
            <person name="Hibbett D."/>
            <person name="Henrissat B."/>
            <person name="Matheny P.B."/>
            <person name="Labbe J."/>
            <person name="Martin F.M."/>
        </authorList>
    </citation>
    <scope>NUCLEOTIDE SEQUENCE</scope>
    <source>
        <strain evidence="1">FP105234-sp</strain>
    </source>
</reference>
<keyword evidence="2" id="KW-1185">Reference proteome</keyword>
<comment type="caution">
    <text evidence="1">The sequence shown here is derived from an EMBL/GenBank/DDBJ whole genome shotgun (WGS) entry which is preliminary data.</text>
</comment>
<proteinExistence type="predicted"/>
<dbReference type="Proteomes" id="UP000814033">
    <property type="component" value="Unassembled WGS sequence"/>
</dbReference>
<organism evidence="1 2">
    <name type="scientific">Auriscalpium vulgare</name>
    <dbReference type="NCBI Taxonomy" id="40419"/>
    <lineage>
        <taxon>Eukaryota</taxon>
        <taxon>Fungi</taxon>
        <taxon>Dikarya</taxon>
        <taxon>Basidiomycota</taxon>
        <taxon>Agaricomycotina</taxon>
        <taxon>Agaricomycetes</taxon>
        <taxon>Russulales</taxon>
        <taxon>Auriscalpiaceae</taxon>
        <taxon>Auriscalpium</taxon>
    </lineage>
</organism>
<evidence type="ECO:0000313" key="2">
    <source>
        <dbReference type="Proteomes" id="UP000814033"/>
    </source>
</evidence>
<gene>
    <name evidence="1" type="ORF">FA95DRAFT_1486634</name>
</gene>
<evidence type="ECO:0000313" key="1">
    <source>
        <dbReference type="EMBL" id="KAI0050785.1"/>
    </source>
</evidence>
<sequence length="495" mass="53521">MSLPTDNEKAVPSQPFHPLRLERTPTPFSVPNDVTPLSPPRTKSAFNLDVDAFDASGKGEGQIDYRTMGWVKAGALIMAETIALGILSFPSVFHRLGMFAGVFATVAFALLSWLTGYVLVQFKVNHPGVMNFADAGTVVAGRRGFWLFGVMLTVKSVFIAGSHALSGAIALNTISSGAVCNIAWSAIVAIIAFLLMIPRTFDKLSYISFLSVTAILTACVITMIATGVQQPTDLPKYPSLGPVQWKAFENHGLVDTVNALTNIIFAYGGHVAIFSFASEMRRPGDFKYSLALVQIVATLWYVVVGATIYRFGGQYVTSPALTMTSKPVLISGVVASTIAAKFIFLTLFRGTPRLTSRSARTWAVWIGICAAIWTVGWLIAEVIPFFSDLLSVISSILTVWFTYGLSGVLWLYDHGPHGPRARKRRFKESNANEGKWAGYFGSGWARAGFAMSVFVIAMSAAIMVLGMYAAISSIADNYKSRLYGSPFSCAGQNSV</sequence>
<accession>A0ACB8S415</accession>
<dbReference type="EMBL" id="MU275858">
    <property type="protein sequence ID" value="KAI0050785.1"/>
    <property type="molecule type" value="Genomic_DNA"/>
</dbReference>
<reference evidence="1" key="1">
    <citation type="submission" date="2021-02" db="EMBL/GenBank/DDBJ databases">
        <authorList>
            <consortium name="DOE Joint Genome Institute"/>
            <person name="Ahrendt S."/>
            <person name="Looney B.P."/>
            <person name="Miyauchi S."/>
            <person name="Morin E."/>
            <person name="Drula E."/>
            <person name="Courty P.E."/>
            <person name="Chicoki N."/>
            <person name="Fauchery L."/>
            <person name="Kohler A."/>
            <person name="Kuo A."/>
            <person name="Labutti K."/>
            <person name="Pangilinan J."/>
            <person name="Lipzen A."/>
            <person name="Riley R."/>
            <person name="Andreopoulos W."/>
            <person name="He G."/>
            <person name="Johnson J."/>
            <person name="Barry K.W."/>
            <person name="Grigoriev I.V."/>
            <person name="Nagy L."/>
            <person name="Hibbett D."/>
            <person name="Henrissat B."/>
            <person name="Matheny P.B."/>
            <person name="Labbe J."/>
            <person name="Martin F."/>
        </authorList>
    </citation>
    <scope>NUCLEOTIDE SEQUENCE</scope>
    <source>
        <strain evidence="1">FP105234-sp</strain>
    </source>
</reference>
<name>A0ACB8S415_9AGAM</name>
<protein>
    <submittedName>
        <fullName evidence="1">Uncharacterized protein</fullName>
    </submittedName>
</protein>